<feature type="region of interest" description="Disordered" evidence="1">
    <location>
        <begin position="31"/>
        <end position="75"/>
    </location>
</feature>
<feature type="signal peptide" evidence="2">
    <location>
        <begin position="1"/>
        <end position="25"/>
    </location>
</feature>
<protein>
    <submittedName>
        <fullName evidence="3">Mannosyl-glycoprotein endo-beta-N-acetylglucosaminidase</fullName>
    </submittedName>
</protein>
<reference evidence="3 4" key="1">
    <citation type="submission" date="2017-05" db="EMBL/GenBank/DDBJ databases">
        <title>The Genome Sequence of Enterococcus faecium 7H8_DIV0219.</title>
        <authorList>
            <consortium name="The Broad Institute Genomics Platform"/>
            <consortium name="The Broad Institute Genomic Center for Infectious Diseases"/>
            <person name="Earl A."/>
            <person name="Manson A."/>
            <person name="Schwartman J."/>
            <person name="Gilmore M."/>
            <person name="Abouelleil A."/>
            <person name="Cao P."/>
            <person name="Chapman S."/>
            <person name="Cusick C."/>
            <person name="Shea T."/>
            <person name="Young S."/>
            <person name="Neafsey D."/>
            <person name="Nusbaum C."/>
            <person name="Birren B."/>
        </authorList>
    </citation>
    <scope>NUCLEOTIDE SEQUENCE [LARGE SCALE GENOMIC DNA]</scope>
    <source>
        <strain evidence="3 4">7H8_DIV0219</strain>
    </source>
</reference>
<comment type="caution">
    <text evidence="3">The sequence shown here is derived from an EMBL/GenBank/DDBJ whole genome shotgun (WGS) entry which is preliminary data.</text>
</comment>
<evidence type="ECO:0000313" key="4">
    <source>
        <dbReference type="Proteomes" id="UP000194885"/>
    </source>
</evidence>
<evidence type="ECO:0000256" key="1">
    <source>
        <dbReference type="SAM" id="MobiDB-lite"/>
    </source>
</evidence>
<feature type="compositionally biased region" description="Polar residues" evidence="1">
    <location>
        <begin position="49"/>
        <end position="75"/>
    </location>
</feature>
<accession>A0A242BET7</accession>
<keyword evidence="2" id="KW-0732">Signal</keyword>
<evidence type="ECO:0000313" key="3">
    <source>
        <dbReference type="EMBL" id="OTN94015.1"/>
    </source>
</evidence>
<dbReference type="AlphaFoldDB" id="A0A242BET7"/>
<dbReference type="EMBL" id="NGKW01000003">
    <property type="protein sequence ID" value="OTN94015.1"/>
    <property type="molecule type" value="Genomic_DNA"/>
</dbReference>
<gene>
    <name evidence="3" type="ORF">A5810_001894</name>
</gene>
<organism evidence="3 4">
    <name type="scientific">Enterococcus faecium</name>
    <name type="common">Streptococcus faecium</name>
    <dbReference type="NCBI Taxonomy" id="1352"/>
    <lineage>
        <taxon>Bacteria</taxon>
        <taxon>Bacillati</taxon>
        <taxon>Bacillota</taxon>
        <taxon>Bacilli</taxon>
        <taxon>Lactobacillales</taxon>
        <taxon>Enterococcaceae</taxon>
        <taxon>Enterococcus</taxon>
    </lineage>
</organism>
<evidence type="ECO:0000256" key="2">
    <source>
        <dbReference type="SAM" id="SignalP"/>
    </source>
</evidence>
<feature type="compositionally biased region" description="Low complexity" evidence="1">
    <location>
        <begin position="31"/>
        <end position="41"/>
    </location>
</feature>
<dbReference type="Proteomes" id="UP000194885">
    <property type="component" value="Unassembled WGS sequence"/>
</dbReference>
<proteinExistence type="predicted"/>
<feature type="chain" id="PRO_5012783181" evidence="2">
    <location>
        <begin position="26"/>
        <end position="75"/>
    </location>
</feature>
<sequence length="75" mass="7792">MKAKNLLFSVILLGNLAIANTTVLAEETTGTVTTQTTSSSEIGIENDTESTLQSAAVSENTVSTEESTIGTTEQP</sequence>
<name>A0A242BET7_ENTFC</name>